<name>A0A2M6WBF2_9BACT</name>
<dbReference type="SUPFAM" id="SSF52540">
    <property type="entry name" value="P-loop containing nucleoside triphosphate hydrolases"/>
    <property type="match status" value="1"/>
</dbReference>
<protein>
    <recommendedName>
        <fullName evidence="3">Adenylate kinase</fullName>
    </recommendedName>
</protein>
<dbReference type="AlphaFoldDB" id="A0A2M6WBF2"/>
<dbReference type="InterPro" id="IPR027417">
    <property type="entry name" value="P-loop_NTPase"/>
</dbReference>
<evidence type="ECO:0000313" key="2">
    <source>
        <dbReference type="Proteomes" id="UP000231464"/>
    </source>
</evidence>
<sequence length="177" mass="20110">MDTKIYVTGKICSGKSTLAKKIAEKTGYPLISFGEILKAHLVKNDLLVTREGLQRIGQELINQLGYNGFLRWSIEHSPQIQWNSPLIVDGLRHGAIYSHLVEMFPRSVLVYCVCGQETQLARLIARDQINIEEARRIITHKTEQYVSELESQAHLLFRPGDSMEDFLAQLDAFIAKL</sequence>
<dbReference type="Proteomes" id="UP000231464">
    <property type="component" value="Unassembled WGS sequence"/>
</dbReference>
<accession>A0A2M6WBF2</accession>
<evidence type="ECO:0000313" key="1">
    <source>
        <dbReference type="EMBL" id="PIT90133.1"/>
    </source>
</evidence>
<dbReference type="EMBL" id="PFBP01000003">
    <property type="protein sequence ID" value="PIT90133.1"/>
    <property type="molecule type" value="Genomic_DNA"/>
</dbReference>
<evidence type="ECO:0008006" key="3">
    <source>
        <dbReference type="Google" id="ProtNLM"/>
    </source>
</evidence>
<comment type="caution">
    <text evidence="1">The sequence shown here is derived from an EMBL/GenBank/DDBJ whole genome shotgun (WGS) entry which is preliminary data.</text>
</comment>
<dbReference type="Pfam" id="PF13207">
    <property type="entry name" value="AAA_17"/>
    <property type="match status" value="1"/>
</dbReference>
<proteinExistence type="predicted"/>
<reference evidence="2" key="1">
    <citation type="submission" date="2017-09" db="EMBL/GenBank/DDBJ databases">
        <title>Depth-based differentiation of microbial function through sediment-hosted aquifers and enrichment of novel symbionts in the deep terrestrial subsurface.</title>
        <authorList>
            <person name="Probst A.J."/>
            <person name="Ladd B."/>
            <person name="Jarett J.K."/>
            <person name="Geller-Mcgrath D.E."/>
            <person name="Sieber C.M.K."/>
            <person name="Emerson J.B."/>
            <person name="Anantharaman K."/>
            <person name="Thomas B.C."/>
            <person name="Malmstrom R."/>
            <person name="Stieglmeier M."/>
            <person name="Klingl A."/>
            <person name="Woyke T."/>
            <person name="Ryan C.M."/>
            <person name="Banfield J.F."/>
        </authorList>
    </citation>
    <scope>NUCLEOTIDE SEQUENCE [LARGE SCALE GENOMIC DNA]</scope>
</reference>
<organism evidence="1 2">
    <name type="scientific">Candidatus Kuenenbacteria bacterium CG10_big_fil_rev_8_21_14_0_10_36_11</name>
    <dbReference type="NCBI Taxonomy" id="1974618"/>
    <lineage>
        <taxon>Bacteria</taxon>
        <taxon>Candidatus Kueneniibacteriota</taxon>
    </lineage>
</organism>
<gene>
    <name evidence="1" type="ORF">COU23_00265</name>
</gene>
<dbReference type="Gene3D" id="3.40.50.300">
    <property type="entry name" value="P-loop containing nucleotide triphosphate hydrolases"/>
    <property type="match status" value="1"/>
</dbReference>